<dbReference type="EMBL" id="JBJQND010000008">
    <property type="protein sequence ID" value="KAL3868108.1"/>
    <property type="molecule type" value="Genomic_DNA"/>
</dbReference>
<accession>A0ABD3W5W8</accession>
<name>A0ABD3W5W8_SINWO</name>
<evidence type="ECO:0000313" key="2">
    <source>
        <dbReference type="EMBL" id="KAL3868108.1"/>
    </source>
</evidence>
<reference evidence="2 3" key="1">
    <citation type="submission" date="2024-11" db="EMBL/GenBank/DDBJ databases">
        <title>Chromosome-level genome assembly of the freshwater bivalve Anodonta woodiana.</title>
        <authorList>
            <person name="Chen X."/>
        </authorList>
    </citation>
    <scope>NUCLEOTIDE SEQUENCE [LARGE SCALE GENOMIC DNA]</scope>
    <source>
        <strain evidence="2">MN2024</strain>
        <tissue evidence="2">Gills</tissue>
    </source>
</reference>
<gene>
    <name evidence="2" type="ORF">ACJMK2_040944</name>
</gene>
<dbReference type="Proteomes" id="UP001634394">
    <property type="component" value="Unassembled WGS sequence"/>
</dbReference>
<organism evidence="2 3">
    <name type="scientific">Sinanodonta woodiana</name>
    <name type="common">Chinese pond mussel</name>
    <name type="synonym">Anodonta woodiana</name>
    <dbReference type="NCBI Taxonomy" id="1069815"/>
    <lineage>
        <taxon>Eukaryota</taxon>
        <taxon>Metazoa</taxon>
        <taxon>Spiralia</taxon>
        <taxon>Lophotrochozoa</taxon>
        <taxon>Mollusca</taxon>
        <taxon>Bivalvia</taxon>
        <taxon>Autobranchia</taxon>
        <taxon>Heteroconchia</taxon>
        <taxon>Palaeoheterodonta</taxon>
        <taxon>Unionida</taxon>
        <taxon>Unionoidea</taxon>
        <taxon>Unionidae</taxon>
        <taxon>Unioninae</taxon>
        <taxon>Sinanodonta</taxon>
    </lineage>
</organism>
<feature type="compositionally biased region" description="Basic and acidic residues" evidence="1">
    <location>
        <begin position="23"/>
        <end position="38"/>
    </location>
</feature>
<proteinExistence type="predicted"/>
<feature type="compositionally biased region" description="Pro residues" evidence="1">
    <location>
        <begin position="43"/>
        <end position="52"/>
    </location>
</feature>
<evidence type="ECO:0000256" key="1">
    <source>
        <dbReference type="SAM" id="MobiDB-lite"/>
    </source>
</evidence>
<dbReference type="AlphaFoldDB" id="A0ABD3W5W8"/>
<comment type="caution">
    <text evidence="2">The sequence shown here is derived from an EMBL/GenBank/DDBJ whole genome shotgun (WGS) entry which is preliminary data.</text>
</comment>
<feature type="compositionally biased region" description="Basic and acidic residues" evidence="1">
    <location>
        <begin position="78"/>
        <end position="91"/>
    </location>
</feature>
<feature type="region of interest" description="Disordered" evidence="1">
    <location>
        <begin position="23"/>
        <end position="126"/>
    </location>
</feature>
<evidence type="ECO:0000313" key="3">
    <source>
        <dbReference type="Proteomes" id="UP001634394"/>
    </source>
</evidence>
<protein>
    <submittedName>
        <fullName evidence="2">Uncharacterized protein</fullName>
    </submittedName>
</protein>
<sequence length="195" mass="22599">MHRRPLRRRNSLPETSPFFALSKDRVVPEGSNDFKKTLNELYNPPPKHPPPFGGLANITEGDDEENETDVNSEEDTNEYEKEKGQKDEKAEQHRRHSSPAALHHEDKTFDPNTTSGEERTNSRISQQNKRIEGVFKNQDKARREFFVKHGRWPTDNYGQKRMVKSSIHPGRGKMSTEVAFWTCVRKLNVKKNVMA</sequence>
<keyword evidence="3" id="KW-1185">Reference proteome</keyword>
<feature type="compositionally biased region" description="Acidic residues" evidence="1">
    <location>
        <begin position="60"/>
        <end position="77"/>
    </location>
</feature>